<dbReference type="InterPro" id="IPR045993">
    <property type="entry name" value="DUF5949"/>
</dbReference>
<accession>A0A918ZF48</accession>
<protein>
    <submittedName>
        <fullName evidence="1">Uncharacterized protein</fullName>
    </submittedName>
</protein>
<dbReference type="EMBL" id="BNBT01000018">
    <property type="protein sequence ID" value="GHE49212.1"/>
    <property type="molecule type" value="Genomic_DNA"/>
</dbReference>
<dbReference type="AlphaFoldDB" id="A0A918ZF48"/>
<keyword evidence="2" id="KW-1185">Reference proteome</keyword>
<dbReference type="Proteomes" id="UP000608024">
    <property type="component" value="Unassembled WGS sequence"/>
</dbReference>
<dbReference type="Pfam" id="PF19374">
    <property type="entry name" value="DUF5949"/>
    <property type="match status" value="1"/>
</dbReference>
<sequence length="167" mass="17474">MTSPPSGRLPFRAADLGTLGVIAWSGEHPEEEQDMAFLMAYSLGDAEGGPETTANAVGTLLHSAGLPVGGPVLDGAQDPRLPVSLVVEGGEAVVNMTYVNARCAVPPEWLAAARDRGHAYFLMTTRAWPEGAPGTPVSEQSLRDFAGDEETLTNAAHCLLPLPRPGD</sequence>
<evidence type="ECO:0000313" key="1">
    <source>
        <dbReference type="EMBL" id="GHE49212.1"/>
    </source>
</evidence>
<gene>
    <name evidence="1" type="ORF">GCM10018785_18460</name>
</gene>
<dbReference type="RefSeq" id="WP_190135352.1">
    <property type="nucleotide sequence ID" value="NZ_BNBT01000018.1"/>
</dbReference>
<reference evidence="1" key="1">
    <citation type="journal article" date="2014" name="Int. J. Syst. Evol. Microbiol.">
        <title>Complete genome sequence of Corynebacterium casei LMG S-19264T (=DSM 44701T), isolated from a smear-ripened cheese.</title>
        <authorList>
            <consortium name="US DOE Joint Genome Institute (JGI-PGF)"/>
            <person name="Walter F."/>
            <person name="Albersmeier A."/>
            <person name="Kalinowski J."/>
            <person name="Ruckert C."/>
        </authorList>
    </citation>
    <scope>NUCLEOTIDE SEQUENCE</scope>
    <source>
        <strain evidence="1">JCM 4784</strain>
    </source>
</reference>
<evidence type="ECO:0000313" key="2">
    <source>
        <dbReference type="Proteomes" id="UP000608024"/>
    </source>
</evidence>
<proteinExistence type="predicted"/>
<reference evidence="1" key="2">
    <citation type="submission" date="2020-09" db="EMBL/GenBank/DDBJ databases">
        <authorList>
            <person name="Sun Q."/>
            <person name="Ohkuma M."/>
        </authorList>
    </citation>
    <scope>NUCLEOTIDE SEQUENCE</scope>
    <source>
        <strain evidence="1">JCM 4784</strain>
    </source>
</reference>
<name>A0A918ZF48_9ACTN</name>
<organism evidence="1 2">
    <name type="scientific">Streptomyces longispororuber</name>
    <dbReference type="NCBI Taxonomy" id="68230"/>
    <lineage>
        <taxon>Bacteria</taxon>
        <taxon>Bacillati</taxon>
        <taxon>Actinomycetota</taxon>
        <taxon>Actinomycetes</taxon>
        <taxon>Kitasatosporales</taxon>
        <taxon>Streptomycetaceae</taxon>
        <taxon>Streptomyces</taxon>
    </lineage>
</organism>
<comment type="caution">
    <text evidence="1">The sequence shown here is derived from an EMBL/GenBank/DDBJ whole genome shotgun (WGS) entry which is preliminary data.</text>
</comment>